<dbReference type="EMBL" id="JACHIO010000009">
    <property type="protein sequence ID" value="MBB5064180.1"/>
    <property type="molecule type" value="Genomic_DNA"/>
</dbReference>
<organism evidence="2 3">
    <name type="scientific">Granulicella mallensis</name>
    <dbReference type="NCBI Taxonomy" id="940614"/>
    <lineage>
        <taxon>Bacteria</taxon>
        <taxon>Pseudomonadati</taxon>
        <taxon>Acidobacteriota</taxon>
        <taxon>Terriglobia</taxon>
        <taxon>Terriglobales</taxon>
        <taxon>Acidobacteriaceae</taxon>
        <taxon>Granulicella</taxon>
    </lineage>
</organism>
<dbReference type="Proteomes" id="UP000584867">
    <property type="component" value="Unassembled WGS sequence"/>
</dbReference>
<keyword evidence="1" id="KW-0732">Signal</keyword>
<dbReference type="SUPFAM" id="SSF101898">
    <property type="entry name" value="NHL repeat"/>
    <property type="match status" value="1"/>
</dbReference>
<dbReference type="PANTHER" id="PTHR24104">
    <property type="entry name" value="E3 UBIQUITIN-PROTEIN LIGASE NHLRC1-RELATED"/>
    <property type="match status" value="1"/>
</dbReference>
<name>A0A7W7ZQB5_9BACT</name>
<reference evidence="2 3" key="1">
    <citation type="submission" date="2020-08" db="EMBL/GenBank/DDBJ databases">
        <title>Genomic Encyclopedia of Type Strains, Phase IV (KMG-V): Genome sequencing to study the core and pangenomes of soil and plant-associated prokaryotes.</title>
        <authorList>
            <person name="Whitman W."/>
        </authorList>
    </citation>
    <scope>NUCLEOTIDE SEQUENCE [LARGE SCALE GENOMIC DNA]</scope>
    <source>
        <strain evidence="2 3">X5P3</strain>
    </source>
</reference>
<comment type="caution">
    <text evidence="2">The sequence shown here is derived from an EMBL/GenBank/DDBJ whole genome shotgun (WGS) entry which is preliminary data.</text>
</comment>
<dbReference type="CDD" id="cd05819">
    <property type="entry name" value="NHL"/>
    <property type="match status" value="1"/>
</dbReference>
<dbReference type="RefSeq" id="WP_184255854.1">
    <property type="nucleotide sequence ID" value="NZ_JACHIO010000009.1"/>
</dbReference>
<dbReference type="InterPro" id="IPR050952">
    <property type="entry name" value="TRIM-NHL_E3_ligases"/>
</dbReference>
<dbReference type="GO" id="GO:0008270">
    <property type="term" value="F:zinc ion binding"/>
    <property type="evidence" value="ECO:0007669"/>
    <property type="project" value="UniProtKB-KW"/>
</dbReference>
<feature type="signal peptide" evidence="1">
    <location>
        <begin position="1"/>
        <end position="25"/>
    </location>
</feature>
<evidence type="ECO:0000256" key="1">
    <source>
        <dbReference type="SAM" id="SignalP"/>
    </source>
</evidence>
<feature type="chain" id="PRO_5030927844" description="NHL repeat containing protein" evidence="1">
    <location>
        <begin position="26"/>
        <end position="666"/>
    </location>
</feature>
<dbReference type="PANTHER" id="PTHR24104:SF25">
    <property type="entry name" value="PROTEIN LIN-41"/>
    <property type="match status" value="1"/>
</dbReference>
<proteinExistence type="predicted"/>
<dbReference type="Gene3D" id="2.40.10.500">
    <property type="match status" value="2"/>
</dbReference>
<sequence>MKNYPLSFSYVASLLGVALSLGLNGCSSNFGDVSNTPTLTTMHIQGIVHGGQQPISGAHVYMYAASTAAYGGNGIAAKSGTGSNASTSLLTAATEHADSKGLHYVITNAAGSFDINGDFACTPTTQVYLYSTGGNPQLAGVGAGGTVNSAATLLAVVGDCASATPSAAFPNATTVSMNELSTVAAAYALAGFATDPLHIGAPSAVSGHSLSAIGLANAFNMALNLVNQAAGTPNATLPLNSKAVVPVTTINTLGDILAACVNSTGVSSSGCNTLFTNTTYSTKPTDTATAAINIAQHPGTNVSNLLALATNASPFQTFLTTANDFSIGINYTGTLSVPFEIAVDDAGNAWVANSVANSVVEFSSAGKLLSGANGYGSGGGLNEPFGIAIDGSGNAWVTNLQGNSVTKLSSTGAVLSGTNGYTGGGLDEPQGIAIDSSGDVWVANVFDAVTKLSSTGALLSGTHGYTGSGTSGGQVSAQAIAIDGAGNAWVSDQNNLVTELSSTGAFLSGTGGYSGGGLDSPDGIAIDSLGDAWVVNVEGKSVTKFSNTGAFLSGTGGDTGGGLSFPEAIAIDGSGNAWVANSGGNSVIELSSAGTALSGTKGYTGGGLSFPEAIAIDGSGNAWVTNLDSDLVTEMIGIATPVITPIVAGLPATPTAKGTSNLGTRP</sequence>
<evidence type="ECO:0000313" key="2">
    <source>
        <dbReference type="EMBL" id="MBB5064180.1"/>
    </source>
</evidence>
<evidence type="ECO:0008006" key="4">
    <source>
        <dbReference type="Google" id="ProtNLM"/>
    </source>
</evidence>
<dbReference type="Gene3D" id="2.120.10.30">
    <property type="entry name" value="TolB, C-terminal domain"/>
    <property type="match status" value="1"/>
</dbReference>
<dbReference type="InterPro" id="IPR011042">
    <property type="entry name" value="6-blade_b-propeller_TolB-like"/>
</dbReference>
<dbReference type="AlphaFoldDB" id="A0A7W7ZQB5"/>
<protein>
    <recommendedName>
        <fullName evidence="4">NHL repeat containing protein</fullName>
    </recommendedName>
</protein>
<evidence type="ECO:0000313" key="3">
    <source>
        <dbReference type="Proteomes" id="UP000584867"/>
    </source>
</evidence>
<accession>A0A7W7ZQB5</accession>
<gene>
    <name evidence="2" type="ORF">HDF15_002531</name>
</gene>